<dbReference type="Gene3D" id="1.20.1740.10">
    <property type="entry name" value="Amino acid/polyamine transporter I"/>
    <property type="match status" value="1"/>
</dbReference>
<feature type="transmembrane region" description="Helical" evidence="9">
    <location>
        <begin position="187"/>
        <end position="206"/>
    </location>
</feature>
<sequence length="394" mass="43241">MNSEQKISPRQFGILAALYSIGTAILISPAVLTAEAKQDAWLAATLGIGLGMLLVLLYNKVGSLYATKNLVETMEALLGKWLGKAIAITFIFFTYVTSAEVLYLFGNFLTTQIMPETPMQALNILFASIVIFGSRLGIEVVARFAELLFPVFIGLFILLVVFVSPQIHTDNLLPFMESSGGIIIGTALYFTSIFSLSPVVLLMIFPDSVNRTEAGRKAFLKGTLVGGIILLVIILLCLLVLGAESTARQIYPSYSLAKKINVGNFLQRIEIIMAMMWFISIYFRLSCYFHAAVKGVAQVLDVKDYRFLVVPMGITMITLSLMVHPNILHSALYNRETWLVYASTYGLLLPLLLLTVHAVRQKFGKGGNSGSGINRSEPPRETESGETSSDGNEQ</sequence>
<dbReference type="Proteomes" id="UP001596989">
    <property type="component" value="Unassembled WGS sequence"/>
</dbReference>
<keyword evidence="11" id="KW-1185">Reference proteome</keyword>
<feature type="transmembrane region" description="Helical" evidence="9">
    <location>
        <begin position="40"/>
        <end position="61"/>
    </location>
</feature>
<feature type="transmembrane region" description="Helical" evidence="9">
    <location>
        <begin position="81"/>
        <end position="105"/>
    </location>
</feature>
<comment type="caution">
    <text evidence="10">The sequence shown here is derived from an EMBL/GenBank/DDBJ whole genome shotgun (WGS) entry which is preliminary data.</text>
</comment>
<dbReference type="NCBIfam" id="TIGR00912">
    <property type="entry name" value="2A0309"/>
    <property type="match status" value="1"/>
</dbReference>
<comment type="subcellular location">
    <subcellularLocation>
        <location evidence="1">Membrane</location>
        <topology evidence="1">Multi-pass membrane protein</topology>
    </subcellularLocation>
</comment>
<keyword evidence="3" id="KW-0813">Transport</keyword>
<evidence type="ECO:0000313" key="10">
    <source>
        <dbReference type="EMBL" id="MFD0959194.1"/>
    </source>
</evidence>
<protein>
    <submittedName>
        <fullName evidence="10">Endospore germination permease</fullName>
    </submittedName>
</protein>
<evidence type="ECO:0000256" key="8">
    <source>
        <dbReference type="SAM" id="MobiDB-lite"/>
    </source>
</evidence>
<dbReference type="InterPro" id="IPR004761">
    <property type="entry name" value="Spore_GerAB"/>
</dbReference>
<dbReference type="Pfam" id="PF03845">
    <property type="entry name" value="Spore_permease"/>
    <property type="match status" value="1"/>
</dbReference>
<feature type="transmembrane region" description="Helical" evidence="9">
    <location>
        <begin position="12"/>
        <end position="34"/>
    </location>
</feature>
<accession>A0ABW3HP19</accession>
<evidence type="ECO:0000313" key="11">
    <source>
        <dbReference type="Proteomes" id="UP001596989"/>
    </source>
</evidence>
<evidence type="ECO:0000256" key="5">
    <source>
        <dbReference type="ARBA" id="ARBA00022692"/>
    </source>
</evidence>
<evidence type="ECO:0000256" key="7">
    <source>
        <dbReference type="ARBA" id="ARBA00023136"/>
    </source>
</evidence>
<evidence type="ECO:0000256" key="1">
    <source>
        <dbReference type="ARBA" id="ARBA00004141"/>
    </source>
</evidence>
<organism evidence="10 11">
    <name type="scientific">Paenibacillus chungangensis</name>
    <dbReference type="NCBI Taxonomy" id="696535"/>
    <lineage>
        <taxon>Bacteria</taxon>
        <taxon>Bacillati</taxon>
        <taxon>Bacillota</taxon>
        <taxon>Bacilli</taxon>
        <taxon>Bacillales</taxon>
        <taxon>Paenibacillaceae</taxon>
        <taxon>Paenibacillus</taxon>
    </lineage>
</organism>
<evidence type="ECO:0000256" key="3">
    <source>
        <dbReference type="ARBA" id="ARBA00022448"/>
    </source>
</evidence>
<evidence type="ECO:0000256" key="6">
    <source>
        <dbReference type="ARBA" id="ARBA00022989"/>
    </source>
</evidence>
<feature type="transmembrane region" description="Helical" evidence="9">
    <location>
        <begin position="147"/>
        <end position="167"/>
    </location>
</feature>
<comment type="similarity">
    <text evidence="2">Belongs to the amino acid-polyamine-organocation (APC) superfamily. Spore germination protein (SGP) (TC 2.A.3.9) family.</text>
</comment>
<feature type="transmembrane region" description="Helical" evidence="9">
    <location>
        <begin position="117"/>
        <end position="138"/>
    </location>
</feature>
<dbReference type="EMBL" id="JBHTJZ010000008">
    <property type="protein sequence ID" value="MFD0959194.1"/>
    <property type="molecule type" value="Genomic_DNA"/>
</dbReference>
<name>A0ABW3HP19_9BACL</name>
<keyword evidence="4" id="KW-0309">Germination</keyword>
<feature type="region of interest" description="Disordered" evidence="8">
    <location>
        <begin position="365"/>
        <end position="394"/>
    </location>
</feature>
<feature type="transmembrane region" description="Helical" evidence="9">
    <location>
        <begin position="218"/>
        <end position="243"/>
    </location>
</feature>
<feature type="transmembrane region" description="Helical" evidence="9">
    <location>
        <begin position="305"/>
        <end position="323"/>
    </location>
</feature>
<keyword evidence="6 9" id="KW-1133">Transmembrane helix</keyword>
<feature type="transmembrane region" description="Helical" evidence="9">
    <location>
        <begin position="338"/>
        <end position="359"/>
    </location>
</feature>
<dbReference type="PANTHER" id="PTHR34975:SF2">
    <property type="entry name" value="SPORE GERMINATION PROTEIN A2"/>
    <property type="match status" value="1"/>
</dbReference>
<evidence type="ECO:0000256" key="9">
    <source>
        <dbReference type="SAM" id="Phobius"/>
    </source>
</evidence>
<keyword evidence="5 9" id="KW-0812">Transmembrane</keyword>
<dbReference type="PANTHER" id="PTHR34975">
    <property type="entry name" value="SPORE GERMINATION PROTEIN A2"/>
    <property type="match status" value="1"/>
</dbReference>
<reference evidence="11" key="1">
    <citation type="journal article" date="2019" name="Int. J. Syst. Evol. Microbiol.">
        <title>The Global Catalogue of Microorganisms (GCM) 10K type strain sequencing project: providing services to taxonomists for standard genome sequencing and annotation.</title>
        <authorList>
            <consortium name="The Broad Institute Genomics Platform"/>
            <consortium name="The Broad Institute Genome Sequencing Center for Infectious Disease"/>
            <person name="Wu L."/>
            <person name="Ma J."/>
        </authorList>
    </citation>
    <scope>NUCLEOTIDE SEQUENCE [LARGE SCALE GENOMIC DNA]</scope>
    <source>
        <strain evidence="11">CCUG 59129</strain>
    </source>
</reference>
<evidence type="ECO:0000256" key="4">
    <source>
        <dbReference type="ARBA" id="ARBA00022544"/>
    </source>
</evidence>
<gene>
    <name evidence="10" type="ORF">ACFQ2I_07315</name>
</gene>
<proteinExistence type="inferred from homology"/>
<evidence type="ECO:0000256" key="2">
    <source>
        <dbReference type="ARBA" id="ARBA00007998"/>
    </source>
</evidence>
<feature type="compositionally biased region" description="Polar residues" evidence="8">
    <location>
        <begin position="385"/>
        <end position="394"/>
    </location>
</feature>
<feature type="transmembrane region" description="Helical" evidence="9">
    <location>
        <begin position="271"/>
        <end position="293"/>
    </location>
</feature>
<dbReference type="RefSeq" id="WP_377563198.1">
    <property type="nucleotide sequence ID" value="NZ_JBHTJZ010000008.1"/>
</dbReference>
<keyword evidence="7 9" id="KW-0472">Membrane</keyword>